<evidence type="ECO:0000256" key="1">
    <source>
        <dbReference type="SAM" id="Phobius"/>
    </source>
</evidence>
<keyword evidence="1" id="KW-1133">Transmembrane helix</keyword>
<organism evidence="2 3">
    <name type="scientific">Enterocloster aldenensis</name>
    <dbReference type="NCBI Taxonomy" id="358742"/>
    <lineage>
        <taxon>Bacteria</taxon>
        <taxon>Bacillati</taxon>
        <taxon>Bacillota</taxon>
        <taxon>Clostridia</taxon>
        <taxon>Lachnospirales</taxon>
        <taxon>Lachnospiraceae</taxon>
        <taxon>Enterocloster</taxon>
    </lineage>
</organism>
<gene>
    <name evidence="2" type="ORF">L0N08_26025</name>
</gene>
<reference evidence="2" key="1">
    <citation type="submission" date="2022-01" db="EMBL/GenBank/DDBJ databases">
        <title>Collection of gut derived symbiotic bacterial strains cultured from healthy donors.</title>
        <authorList>
            <person name="Lin H."/>
            <person name="Kohout C."/>
            <person name="Waligurski E."/>
            <person name="Pamer E.G."/>
        </authorList>
    </citation>
    <scope>NUCLEOTIDE SEQUENCE</scope>
    <source>
        <strain evidence="2">DFI.6.55</strain>
    </source>
</reference>
<dbReference type="InterPro" id="IPR046088">
    <property type="entry name" value="DUF6106"/>
</dbReference>
<feature type="transmembrane region" description="Helical" evidence="1">
    <location>
        <begin position="45"/>
        <end position="64"/>
    </location>
</feature>
<protein>
    <submittedName>
        <fullName evidence="2">DUF6106 family protein</fullName>
    </submittedName>
</protein>
<feature type="transmembrane region" description="Helical" evidence="1">
    <location>
        <begin position="21"/>
        <end position="39"/>
    </location>
</feature>
<dbReference type="Pfam" id="PF19601">
    <property type="entry name" value="DUF6106"/>
    <property type="match status" value="1"/>
</dbReference>
<sequence length="166" mass="18958">MMNDDNYVEWLVKRKDPAYAIPLKILMIVLCVLAAFLAMQTIFGIIFLLAAAAGTYFVFLNMSVEYEYLFAEGGLSVDRILGKARRKRVFDCDKEDVQVVAPADSFVLKDYERQGARIKDFSSGRKEAKVYALMYQKGADSFKVLIEPNEKMIGAMRRTFPRKLVM</sequence>
<dbReference type="EMBL" id="JAKNGE010000045">
    <property type="protein sequence ID" value="MCG4748878.1"/>
    <property type="molecule type" value="Genomic_DNA"/>
</dbReference>
<proteinExistence type="predicted"/>
<evidence type="ECO:0000313" key="2">
    <source>
        <dbReference type="EMBL" id="MCG4748878.1"/>
    </source>
</evidence>
<dbReference type="Proteomes" id="UP001299608">
    <property type="component" value="Unassembled WGS sequence"/>
</dbReference>
<keyword evidence="1" id="KW-0472">Membrane</keyword>
<keyword evidence="1" id="KW-0812">Transmembrane</keyword>
<name>A0AAW5BZZ6_9FIRM</name>
<dbReference type="AlphaFoldDB" id="A0AAW5BZZ6"/>
<accession>A0AAW5BZZ6</accession>
<evidence type="ECO:0000313" key="3">
    <source>
        <dbReference type="Proteomes" id="UP001299608"/>
    </source>
</evidence>
<comment type="caution">
    <text evidence="2">The sequence shown here is derived from an EMBL/GenBank/DDBJ whole genome shotgun (WGS) entry which is preliminary data.</text>
</comment>